<proteinExistence type="predicted"/>
<evidence type="ECO:0000313" key="3">
    <source>
        <dbReference type="Proteomes" id="UP001159641"/>
    </source>
</evidence>
<organism evidence="2 3">
    <name type="scientific">Eschrichtius robustus</name>
    <name type="common">California gray whale</name>
    <name type="synonym">Eschrichtius gibbosus</name>
    <dbReference type="NCBI Taxonomy" id="9764"/>
    <lineage>
        <taxon>Eukaryota</taxon>
        <taxon>Metazoa</taxon>
        <taxon>Chordata</taxon>
        <taxon>Craniata</taxon>
        <taxon>Vertebrata</taxon>
        <taxon>Euteleostomi</taxon>
        <taxon>Mammalia</taxon>
        <taxon>Eutheria</taxon>
        <taxon>Laurasiatheria</taxon>
        <taxon>Artiodactyla</taxon>
        <taxon>Whippomorpha</taxon>
        <taxon>Cetacea</taxon>
        <taxon>Mysticeti</taxon>
        <taxon>Eschrichtiidae</taxon>
        <taxon>Eschrichtius</taxon>
    </lineage>
</organism>
<dbReference type="AlphaFoldDB" id="A0AB34GQQ4"/>
<dbReference type="Proteomes" id="UP001159641">
    <property type="component" value="Unassembled WGS sequence"/>
</dbReference>
<evidence type="ECO:0000256" key="1">
    <source>
        <dbReference type="SAM" id="MobiDB-lite"/>
    </source>
</evidence>
<comment type="caution">
    <text evidence="2">The sequence shown here is derived from an EMBL/GenBank/DDBJ whole genome shotgun (WGS) entry which is preliminary data.</text>
</comment>
<gene>
    <name evidence="2" type="ORF">J1605_001068</name>
</gene>
<name>A0AB34GQQ4_ESCRO</name>
<dbReference type="EMBL" id="JAIQCJ010002152">
    <property type="protein sequence ID" value="KAJ8781025.1"/>
    <property type="molecule type" value="Genomic_DNA"/>
</dbReference>
<accession>A0AB34GQQ4</accession>
<keyword evidence="3" id="KW-1185">Reference proteome</keyword>
<feature type="region of interest" description="Disordered" evidence="1">
    <location>
        <begin position="44"/>
        <end position="97"/>
    </location>
</feature>
<reference evidence="2 3" key="1">
    <citation type="submission" date="2022-11" db="EMBL/GenBank/DDBJ databases">
        <title>Whole genome sequence of Eschrichtius robustus ER-17-0199.</title>
        <authorList>
            <person name="Bruniche-Olsen A."/>
            <person name="Black A.N."/>
            <person name="Fields C.J."/>
            <person name="Walden K."/>
            <person name="Dewoody J.A."/>
        </authorList>
    </citation>
    <scope>NUCLEOTIDE SEQUENCE [LARGE SCALE GENOMIC DNA]</scope>
    <source>
        <strain evidence="2">ER-17-0199</strain>
        <tissue evidence="2">Blubber</tissue>
    </source>
</reference>
<evidence type="ECO:0000313" key="2">
    <source>
        <dbReference type="EMBL" id="KAJ8781025.1"/>
    </source>
</evidence>
<sequence>MPPALLSCSPHREITGVGAGPSWCPLPLWAGPFSTSVGRLRAKEELSKTAAQPTSAGSCRPAERPGAARQSDGLRTAGSGRPRPKPLDCIPALGRDE</sequence>
<protein>
    <submittedName>
        <fullName evidence="2">Uncharacterized protein</fullName>
    </submittedName>
</protein>